<reference evidence="1" key="1">
    <citation type="submission" date="2024-02" db="EMBL/GenBank/DDBJ databases">
        <title>Metagenome Assembled Genome of Zalaria obscura JY119.</title>
        <authorList>
            <person name="Vighnesh L."/>
            <person name="Jagadeeshwari U."/>
            <person name="Venkata Ramana C."/>
            <person name="Sasikala C."/>
        </authorList>
    </citation>
    <scope>NUCLEOTIDE SEQUENCE</scope>
    <source>
        <strain evidence="1">JY119</strain>
    </source>
</reference>
<evidence type="ECO:0000313" key="1">
    <source>
        <dbReference type="EMBL" id="KAK8213408.1"/>
    </source>
</evidence>
<protein>
    <submittedName>
        <fullName evidence="1">Uncharacterized protein</fullName>
    </submittedName>
</protein>
<name>A0ACC3SGN4_9PEZI</name>
<dbReference type="Proteomes" id="UP001320706">
    <property type="component" value="Unassembled WGS sequence"/>
</dbReference>
<dbReference type="EMBL" id="JAMKPW020000011">
    <property type="protein sequence ID" value="KAK8213408.1"/>
    <property type="molecule type" value="Genomic_DNA"/>
</dbReference>
<keyword evidence="2" id="KW-1185">Reference proteome</keyword>
<comment type="caution">
    <text evidence="1">The sequence shown here is derived from an EMBL/GenBank/DDBJ whole genome shotgun (WGS) entry which is preliminary data.</text>
</comment>
<organism evidence="1 2">
    <name type="scientific">Zalaria obscura</name>
    <dbReference type="NCBI Taxonomy" id="2024903"/>
    <lineage>
        <taxon>Eukaryota</taxon>
        <taxon>Fungi</taxon>
        <taxon>Dikarya</taxon>
        <taxon>Ascomycota</taxon>
        <taxon>Pezizomycotina</taxon>
        <taxon>Dothideomycetes</taxon>
        <taxon>Dothideomycetidae</taxon>
        <taxon>Dothideales</taxon>
        <taxon>Zalariaceae</taxon>
        <taxon>Zalaria</taxon>
    </lineage>
</organism>
<accession>A0ACC3SGN4</accession>
<evidence type="ECO:0000313" key="2">
    <source>
        <dbReference type="Proteomes" id="UP001320706"/>
    </source>
</evidence>
<proteinExistence type="predicted"/>
<gene>
    <name evidence="1" type="ORF">M8818_002707</name>
</gene>
<sequence length="704" mass="77265">MSSIQARKDEILAKKAKLAELKRQRELRQREFSSNRQSIGGDASELASPSPSRANNRADLDSLISSLVDRPGQGTPKDSGSPSLRGSRPTSVISTTQLSGNDGGDSPARGQAFSPNQTGTAEPQTLTLAPLTTVYELPASPKREIITYSKGVQTSDLWPPQRQENGLEGASDEERSISPSPSRTRKRLSRRERERDEELKQRIRQEIEEELKALQLSDEKERQDGKENYPARPLTHEELNAVTGSEDFLEFVERSSKVIERALEEEYDVLADYALSGFNGLDEDDEESGAARGRKGRRVKEVCQFQDEHWTKRRMVTDLDFSMKNPELLLASYTKSANAVHAAQGLALVWNAHMISRPEYTFTATSDILTARFSPYHSKLVLGGTYSGQVCLWDMRQRSHDGAPVQRTPLAGERGGHAHPIYSVAVVGTQNASSIVSVSTDGTTCAWSLDMLSKPQEYLELTLPPGRNARTEDVAPTCISFPRADPTYFLAGTEDGNIVPVHRYDRAGAKAGVDQRIIYRGHAAPVTGLDFHPSKGKIDLGDLAISSSLDWSVKIWRARPPSNAVSATSVGTGLQLEQPLLDIMREDVVYDVKWSPVKPSVFGCVDGAGWLDVFDVNVNGEVPVARVKPSHNSGDVLGAKSLNKLAWEHNEGKKVAVGGLDGVVTVFEVGNELGGMENMGKGEDWTSMKKFVARLDKARETDGR</sequence>